<organism evidence="1 2">
    <name type="scientific">Pseudoalteromonas luteoviolacea NCIMB 1942</name>
    <dbReference type="NCBI Taxonomy" id="1365253"/>
    <lineage>
        <taxon>Bacteria</taxon>
        <taxon>Pseudomonadati</taxon>
        <taxon>Pseudomonadota</taxon>
        <taxon>Gammaproteobacteria</taxon>
        <taxon>Alteromonadales</taxon>
        <taxon>Pseudoalteromonadaceae</taxon>
        <taxon>Pseudoalteromonas</taxon>
    </lineage>
</organism>
<reference evidence="1 2" key="1">
    <citation type="submission" date="2013-07" db="EMBL/GenBank/DDBJ databases">
        <title>Comparative Genomic and Metabolomic Analysis of Twelve Strains of Pseudoalteromonas luteoviolacea.</title>
        <authorList>
            <person name="Vynne N.G."/>
            <person name="Mansson M."/>
            <person name="Gram L."/>
        </authorList>
    </citation>
    <scope>NUCLEOTIDE SEQUENCE [LARGE SCALE GENOMIC DNA]</scope>
    <source>
        <strain evidence="1 2">NCIMB 1942</strain>
    </source>
</reference>
<dbReference type="AlphaFoldDB" id="A0A166XMV2"/>
<evidence type="ECO:0000313" key="1">
    <source>
        <dbReference type="EMBL" id="KZN40612.1"/>
    </source>
</evidence>
<sequence length="117" mass="13577">MSALNLKVNEHIGVYLLYAMILKKVEKRNKVQEIRALITDYLNGQAKLDIRYQPFWYSLNEEPEKLTTSIFKLLDSGWLPDANDNIFAVEMYSGLINETALRNKWLQQLRAAQASLD</sequence>
<dbReference type="PATRIC" id="fig|1365253.3.peg.5166"/>
<comment type="caution">
    <text evidence="1">The sequence shown here is derived from an EMBL/GenBank/DDBJ whole genome shotgun (WGS) entry which is preliminary data.</text>
</comment>
<name>A0A166XMV2_9GAMM</name>
<gene>
    <name evidence="1" type="ORF">N482_21015</name>
</gene>
<protein>
    <submittedName>
        <fullName evidence="1">Uncharacterized protein</fullName>
    </submittedName>
</protein>
<accession>A0A166XMV2</accession>
<evidence type="ECO:0000313" key="2">
    <source>
        <dbReference type="Proteomes" id="UP000076587"/>
    </source>
</evidence>
<dbReference type="Proteomes" id="UP000076587">
    <property type="component" value="Unassembled WGS sequence"/>
</dbReference>
<dbReference type="EMBL" id="AUXT01000221">
    <property type="protein sequence ID" value="KZN40612.1"/>
    <property type="molecule type" value="Genomic_DNA"/>
</dbReference>
<proteinExistence type="predicted"/>